<organism evidence="2 3">
    <name type="scientific">Polyplax serrata</name>
    <name type="common">Common mouse louse</name>
    <dbReference type="NCBI Taxonomy" id="468196"/>
    <lineage>
        <taxon>Eukaryota</taxon>
        <taxon>Metazoa</taxon>
        <taxon>Ecdysozoa</taxon>
        <taxon>Arthropoda</taxon>
        <taxon>Hexapoda</taxon>
        <taxon>Insecta</taxon>
        <taxon>Pterygota</taxon>
        <taxon>Neoptera</taxon>
        <taxon>Paraneoptera</taxon>
        <taxon>Psocodea</taxon>
        <taxon>Troctomorpha</taxon>
        <taxon>Phthiraptera</taxon>
        <taxon>Anoplura</taxon>
        <taxon>Polyplacidae</taxon>
        <taxon>Polyplax</taxon>
    </lineage>
</organism>
<proteinExistence type="predicted"/>
<evidence type="ECO:0000313" key="3">
    <source>
        <dbReference type="Proteomes" id="UP001372834"/>
    </source>
</evidence>
<dbReference type="Proteomes" id="UP001372834">
    <property type="component" value="Unassembled WGS sequence"/>
</dbReference>
<evidence type="ECO:0000313" key="2">
    <source>
        <dbReference type="EMBL" id="KAK6643993.1"/>
    </source>
</evidence>
<feature type="region of interest" description="Disordered" evidence="1">
    <location>
        <begin position="57"/>
        <end position="79"/>
    </location>
</feature>
<feature type="compositionally biased region" description="Basic and acidic residues" evidence="1">
    <location>
        <begin position="62"/>
        <end position="72"/>
    </location>
</feature>
<protein>
    <submittedName>
        <fullName evidence="2">Uncharacterized protein</fullName>
    </submittedName>
</protein>
<evidence type="ECO:0000256" key="1">
    <source>
        <dbReference type="SAM" id="MobiDB-lite"/>
    </source>
</evidence>
<dbReference type="EMBL" id="JAWJWE010000001">
    <property type="protein sequence ID" value="KAK6643993.1"/>
    <property type="molecule type" value="Genomic_DNA"/>
</dbReference>
<comment type="caution">
    <text evidence="2">The sequence shown here is derived from an EMBL/GenBank/DDBJ whole genome shotgun (WGS) entry which is preliminary data.</text>
</comment>
<reference evidence="2 3" key="1">
    <citation type="submission" date="2023-10" db="EMBL/GenBank/DDBJ databases">
        <title>Genomes of two closely related lineages of the louse Polyplax serrata with different host specificities.</title>
        <authorList>
            <person name="Martinu J."/>
            <person name="Tarabai H."/>
            <person name="Stefka J."/>
            <person name="Hypsa V."/>
        </authorList>
    </citation>
    <scope>NUCLEOTIDE SEQUENCE [LARGE SCALE GENOMIC DNA]</scope>
    <source>
        <strain evidence="2">HR10_N</strain>
    </source>
</reference>
<accession>A0AAN8SC47</accession>
<dbReference type="AlphaFoldDB" id="A0AAN8SC47"/>
<gene>
    <name evidence="2" type="ORF">RUM43_000258</name>
</gene>
<name>A0AAN8SC47_POLSC</name>
<sequence>MRATLNILFISVKYTRSYLRSLGVRPGRQAVELGRRHHGCGRGGSVTTNEDLYKNHGKMLHHGTDKDKEKEQVTTGKDSQKILFQRNKAMQLDARKEL</sequence>